<evidence type="ECO:0000313" key="1">
    <source>
        <dbReference type="EMBL" id="KAJ7093374.1"/>
    </source>
</evidence>
<sequence length="100" mass="10938">MHSSALPVFGLSHRSTPLERTTAQGPELARRGCARARKLEYLCADALSQSCDTLPSIDVIQRNHTAAVVTKYGFRVKAKQPAQACARISGRVEVERPFSV</sequence>
<proteinExistence type="predicted"/>
<evidence type="ECO:0000313" key="2">
    <source>
        <dbReference type="Proteomes" id="UP001222325"/>
    </source>
</evidence>
<comment type="caution">
    <text evidence="1">The sequence shown here is derived from an EMBL/GenBank/DDBJ whole genome shotgun (WGS) entry which is preliminary data.</text>
</comment>
<dbReference type="Gene3D" id="3.40.50.1100">
    <property type="match status" value="1"/>
</dbReference>
<dbReference type="InterPro" id="IPR036052">
    <property type="entry name" value="TrpB-like_PALP_sf"/>
</dbReference>
<dbReference type="Proteomes" id="UP001222325">
    <property type="component" value="Unassembled WGS sequence"/>
</dbReference>
<organism evidence="1 2">
    <name type="scientific">Mycena belliarum</name>
    <dbReference type="NCBI Taxonomy" id="1033014"/>
    <lineage>
        <taxon>Eukaryota</taxon>
        <taxon>Fungi</taxon>
        <taxon>Dikarya</taxon>
        <taxon>Basidiomycota</taxon>
        <taxon>Agaricomycotina</taxon>
        <taxon>Agaricomycetes</taxon>
        <taxon>Agaricomycetidae</taxon>
        <taxon>Agaricales</taxon>
        <taxon>Marasmiineae</taxon>
        <taxon>Mycenaceae</taxon>
        <taxon>Mycena</taxon>
    </lineage>
</organism>
<keyword evidence="2" id="KW-1185">Reference proteome</keyword>
<dbReference type="EMBL" id="JARJCN010000016">
    <property type="protein sequence ID" value="KAJ7093374.1"/>
    <property type="molecule type" value="Genomic_DNA"/>
</dbReference>
<dbReference type="AlphaFoldDB" id="A0AAD6XPE6"/>
<name>A0AAD6XPE6_9AGAR</name>
<accession>A0AAD6XPE6</accession>
<protein>
    <submittedName>
        <fullName evidence="1">Uncharacterized protein</fullName>
    </submittedName>
</protein>
<reference evidence="1" key="1">
    <citation type="submission" date="2023-03" db="EMBL/GenBank/DDBJ databases">
        <title>Massive genome expansion in bonnet fungi (Mycena s.s.) driven by repeated elements and novel gene families across ecological guilds.</title>
        <authorList>
            <consortium name="Lawrence Berkeley National Laboratory"/>
            <person name="Harder C.B."/>
            <person name="Miyauchi S."/>
            <person name="Viragh M."/>
            <person name="Kuo A."/>
            <person name="Thoen E."/>
            <person name="Andreopoulos B."/>
            <person name="Lu D."/>
            <person name="Skrede I."/>
            <person name="Drula E."/>
            <person name="Henrissat B."/>
            <person name="Morin E."/>
            <person name="Kohler A."/>
            <person name="Barry K."/>
            <person name="LaButti K."/>
            <person name="Morin E."/>
            <person name="Salamov A."/>
            <person name="Lipzen A."/>
            <person name="Mereny Z."/>
            <person name="Hegedus B."/>
            <person name="Baldrian P."/>
            <person name="Stursova M."/>
            <person name="Weitz H."/>
            <person name="Taylor A."/>
            <person name="Grigoriev I.V."/>
            <person name="Nagy L.G."/>
            <person name="Martin F."/>
            <person name="Kauserud H."/>
        </authorList>
    </citation>
    <scope>NUCLEOTIDE SEQUENCE</scope>
    <source>
        <strain evidence="1">CBHHK173m</strain>
    </source>
</reference>
<gene>
    <name evidence="1" type="ORF">B0H15DRAFT_832116</name>
</gene>